<evidence type="ECO:0000256" key="3">
    <source>
        <dbReference type="ARBA" id="ARBA00023015"/>
    </source>
</evidence>
<dbReference type="OrthoDB" id="9802186at2"/>
<gene>
    <name evidence="9" type="ORF">EDC35_108142</name>
</gene>
<dbReference type="GO" id="GO:0003677">
    <property type="term" value="F:DNA binding"/>
    <property type="evidence" value="ECO:0007669"/>
    <property type="project" value="UniProtKB-KW"/>
</dbReference>
<comment type="caution">
    <text evidence="9">The sequence shown here is derived from an EMBL/GenBank/DDBJ whole genome shotgun (WGS) entry which is preliminary data.</text>
</comment>
<dbReference type="InterPro" id="IPR011006">
    <property type="entry name" value="CheY-like_superfamily"/>
</dbReference>
<dbReference type="Proteomes" id="UP000295717">
    <property type="component" value="Unassembled WGS sequence"/>
</dbReference>
<evidence type="ECO:0000313" key="10">
    <source>
        <dbReference type="Proteomes" id="UP000295717"/>
    </source>
</evidence>
<dbReference type="InterPro" id="IPR001789">
    <property type="entry name" value="Sig_transdc_resp-reg_receiver"/>
</dbReference>
<dbReference type="EMBL" id="SMAO01000008">
    <property type="protein sequence ID" value="TCT19535.1"/>
    <property type="molecule type" value="Genomic_DNA"/>
</dbReference>
<dbReference type="Gene3D" id="1.10.10.10">
    <property type="entry name" value="Winged helix-like DNA-binding domain superfamily/Winged helix DNA-binding domain"/>
    <property type="match status" value="1"/>
</dbReference>
<dbReference type="PANTHER" id="PTHR44688">
    <property type="entry name" value="DNA-BINDING TRANSCRIPTIONAL ACTIVATOR DEVR_DOSR"/>
    <property type="match status" value="1"/>
</dbReference>
<keyword evidence="1 6" id="KW-0597">Phosphoprotein</keyword>
<evidence type="ECO:0000256" key="2">
    <source>
        <dbReference type="ARBA" id="ARBA00023012"/>
    </source>
</evidence>
<dbReference type="PROSITE" id="PS00622">
    <property type="entry name" value="HTH_LUXR_1"/>
    <property type="match status" value="1"/>
</dbReference>
<name>A0A4R3MTY6_9GAMM</name>
<keyword evidence="2" id="KW-0902">Two-component regulatory system</keyword>
<evidence type="ECO:0000313" key="9">
    <source>
        <dbReference type="EMBL" id="TCT19535.1"/>
    </source>
</evidence>
<evidence type="ECO:0000256" key="5">
    <source>
        <dbReference type="ARBA" id="ARBA00023163"/>
    </source>
</evidence>
<feature type="domain" description="HTH luxR-type" evidence="7">
    <location>
        <begin position="136"/>
        <end position="201"/>
    </location>
</feature>
<protein>
    <submittedName>
        <fullName evidence="9">LuxR family two component transcriptional regulator</fullName>
    </submittedName>
</protein>
<accession>A0A4R3MTY6</accession>
<proteinExistence type="predicted"/>
<keyword evidence="3" id="KW-0805">Transcription regulation</keyword>
<dbReference type="CDD" id="cd17537">
    <property type="entry name" value="REC_FixJ"/>
    <property type="match status" value="1"/>
</dbReference>
<dbReference type="PROSITE" id="PS50043">
    <property type="entry name" value="HTH_LUXR_2"/>
    <property type="match status" value="1"/>
</dbReference>
<dbReference type="Gene3D" id="3.40.50.2300">
    <property type="match status" value="1"/>
</dbReference>
<keyword evidence="10" id="KW-1185">Reference proteome</keyword>
<dbReference type="Pfam" id="PF00196">
    <property type="entry name" value="GerE"/>
    <property type="match status" value="1"/>
</dbReference>
<dbReference type="AlphaFoldDB" id="A0A4R3MTY6"/>
<dbReference type="Pfam" id="PF00072">
    <property type="entry name" value="Response_reg"/>
    <property type="match status" value="1"/>
</dbReference>
<dbReference type="CDD" id="cd06170">
    <property type="entry name" value="LuxR_C_like"/>
    <property type="match status" value="1"/>
</dbReference>
<sequence>MTDRQSVFLVDDDQGMRDSLTLILELAGYRVRSFASASDFLDALAPEEQGCLLLDQHMPEMSGLDLQSLLLERGCLLPIIFLSAFGDVPTTVRAIQGGAIDFLEKPASTEVLLQRVAAALEENDRRCAEAASANEILDRFRQLTPREHAVLKLTTQGLTNKDVARELGISPRTVENHRARMMEKMGAANLAELCRLAAVCQPDAAP</sequence>
<dbReference type="PROSITE" id="PS50110">
    <property type="entry name" value="RESPONSE_REGULATORY"/>
    <property type="match status" value="1"/>
</dbReference>
<evidence type="ECO:0000256" key="6">
    <source>
        <dbReference type="PROSITE-ProRule" id="PRU00169"/>
    </source>
</evidence>
<dbReference type="RefSeq" id="WP_132978041.1">
    <property type="nucleotide sequence ID" value="NZ_SMAO01000008.1"/>
</dbReference>
<dbReference type="PANTHER" id="PTHR44688:SF16">
    <property type="entry name" value="DNA-BINDING TRANSCRIPTIONAL ACTIVATOR DEVR_DOSR"/>
    <property type="match status" value="1"/>
</dbReference>
<dbReference type="SMART" id="SM00448">
    <property type="entry name" value="REC"/>
    <property type="match status" value="1"/>
</dbReference>
<organism evidence="9 10">
    <name type="scientific">Thiobaca trueperi</name>
    <dbReference type="NCBI Taxonomy" id="127458"/>
    <lineage>
        <taxon>Bacteria</taxon>
        <taxon>Pseudomonadati</taxon>
        <taxon>Pseudomonadota</taxon>
        <taxon>Gammaproteobacteria</taxon>
        <taxon>Chromatiales</taxon>
        <taxon>Chromatiaceae</taxon>
        <taxon>Thiobaca</taxon>
    </lineage>
</organism>
<reference evidence="9 10" key="1">
    <citation type="submission" date="2019-03" db="EMBL/GenBank/DDBJ databases">
        <title>Genomic Encyclopedia of Type Strains, Phase IV (KMG-IV): sequencing the most valuable type-strain genomes for metagenomic binning, comparative biology and taxonomic classification.</title>
        <authorList>
            <person name="Goeker M."/>
        </authorList>
    </citation>
    <scope>NUCLEOTIDE SEQUENCE [LARGE SCALE GENOMIC DNA]</scope>
    <source>
        <strain evidence="9 10">DSM 13587</strain>
    </source>
</reference>
<dbReference type="PRINTS" id="PR00038">
    <property type="entry name" value="HTHLUXR"/>
</dbReference>
<feature type="domain" description="Response regulatory" evidence="8">
    <location>
        <begin position="6"/>
        <end position="120"/>
    </location>
</feature>
<dbReference type="InterPro" id="IPR000792">
    <property type="entry name" value="Tscrpt_reg_LuxR_C"/>
</dbReference>
<evidence type="ECO:0000259" key="7">
    <source>
        <dbReference type="PROSITE" id="PS50043"/>
    </source>
</evidence>
<evidence type="ECO:0000259" key="8">
    <source>
        <dbReference type="PROSITE" id="PS50110"/>
    </source>
</evidence>
<keyword evidence="5" id="KW-0804">Transcription</keyword>
<evidence type="ECO:0000256" key="1">
    <source>
        <dbReference type="ARBA" id="ARBA00022553"/>
    </source>
</evidence>
<dbReference type="InterPro" id="IPR036388">
    <property type="entry name" value="WH-like_DNA-bd_sf"/>
</dbReference>
<keyword evidence="4" id="KW-0238">DNA-binding</keyword>
<dbReference type="SMART" id="SM00421">
    <property type="entry name" value="HTH_LUXR"/>
    <property type="match status" value="1"/>
</dbReference>
<dbReference type="GO" id="GO:0000160">
    <property type="term" value="P:phosphorelay signal transduction system"/>
    <property type="evidence" value="ECO:0007669"/>
    <property type="project" value="UniProtKB-KW"/>
</dbReference>
<dbReference type="GO" id="GO:0006355">
    <property type="term" value="P:regulation of DNA-templated transcription"/>
    <property type="evidence" value="ECO:0007669"/>
    <property type="project" value="InterPro"/>
</dbReference>
<dbReference type="FunFam" id="3.40.50.2300:FF:000018">
    <property type="entry name" value="DNA-binding transcriptional regulator NtrC"/>
    <property type="match status" value="1"/>
</dbReference>
<feature type="modified residue" description="4-aspartylphosphate" evidence="6">
    <location>
        <position position="55"/>
    </location>
</feature>
<dbReference type="SUPFAM" id="SSF52172">
    <property type="entry name" value="CheY-like"/>
    <property type="match status" value="1"/>
</dbReference>
<evidence type="ECO:0000256" key="4">
    <source>
        <dbReference type="ARBA" id="ARBA00023125"/>
    </source>
</evidence>